<dbReference type="PANTHER" id="PTHR34112">
    <property type="entry name" value="C-JUN-AMINO-TERMINAL KINASE-INTERACTING PROTEIN"/>
    <property type="match status" value="1"/>
</dbReference>
<feature type="compositionally biased region" description="Basic and acidic residues" evidence="1">
    <location>
        <begin position="52"/>
        <end position="61"/>
    </location>
</feature>
<feature type="region of interest" description="Disordered" evidence="1">
    <location>
        <begin position="1"/>
        <end position="106"/>
    </location>
</feature>
<name>A0ABD3KBX1_EUCGL</name>
<gene>
    <name evidence="2" type="ORF">ACJRO7_026189</name>
</gene>
<feature type="compositionally biased region" description="Low complexity" evidence="1">
    <location>
        <begin position="65"/>
        <end position="78"/>
    </location>
</feature>
<feature type="compositionally biased region" description="Polar residues" evidence="1">
    <location>
        <begin position="531"/>
        <end position="540"/>
    </location>
</feature>
<feature type="compositionally biased region" description="Low complexity" evidence="1">
    <location>
        <begin position="23"/>
        <end position="40"/>
    </location>
</feature>
<accession>A0ABD3KBX1</accession>
<feature type="region of interest" description="Disordered" evidence="1">
    <location>
        <begin position="378"/>
        <end position="409"/>
    </location>
</feature>
<feature type="compositionally biased region" description="Polar residues" evidence="1">
    <location>
        <begin position="478"/>
        <end position="489"/>
    </location>
</feature>
<feature type="compositionally biased region" description="Polar residues" evidence="1">
    <location>
        <begin position="308"/>
        <end position="319"/>
    </location>
</feature>
<reference evidence="2 3" key="1">
    <citation type="submission" date="2024-11" db="EMBL/GenBank/DDBJ databases">
        <title>Chromosome-level genome assembly of Eucalyptus globulus Labill. provides insights into its genome evolution.</title>
        <authorList>
            <person name="Li X."/>
        </authorList>
    </citation>
    <scope>NUCLEOTIDE SEQUENCE [LARGE SCALE GENOMIC DNA]</scope>
    <source>
        <strain evidence="2">CL2024</strain>
        <tissue evidence="2">Fresh tender leaves</tissue>
    </source>
</reference>
<sequence length="617" mass="65098">MERSEPTLVPEWLRNSGGGGALGVSSSANHSSHSEPPSSGSRRRSKTSKGGNDFDGRHSSLDRTSSLNLRGSSGNNGLVKNAYSSFSRSHRDRDRDRERGRSSYDECWDLDGSDSLGCVLNSRIEKDPLRHSHSMIPRRLGELLPRRVVPEVKTGSNDAQNNIAKNGPISGVSTIQHAVSEKDFPLLGAEERQGMVDKGRASSPGLPSNINCLPGASSALASSEGWTSALAQVPSISPTNGVQSSSHQQIAVAAPVCGTAMATTGLKMAEALAQAPLRAKTDPTLSVKTQRLEELAIKQSRQLIPVTPSGSKTSVLNSSDKSKLKAAVRNGERISVVRSGQQQPSLSANQFLRGGHTKLESPQTPHAGKFFVLKPTRENGVSSAPKDMGSPTSGSSSKSLSSQPTVASSAATAPLKNAINPTHSSLEDKSVVTFLNQATVSEKRPSSSHAQSRSEFFKLIKKKNSTKGSSVLLESGPAVSSPSRESSCQLIEESVNAPGSPVADNGGEMCSSGGSSLEALRLPNVEDDHTSLTAAVNPNPNEEEVAFLRSLGWEENAGEDEGLTEEEISAFIEEYTKKRPSSNVCRAVEPILSKLSETRIGSIGGASADISDSGFKA</sequence>
<proteinExistence type="predicted"/>
<dbReference type="AlphaFoldDB" id="A0ABD3KBX1"/>
<dbReference type="EMBL" id="JBJKBG010000006">
    <property type="protein sequence ID" value="KAL3737380.1"/>
    <property type="molecule type" value="Genomic_DNA"/>
</dbReference>
<organism evidence="2 3">
    <name type="scientific">Eucalyptus globulus</name>
    <name type="common">Tasmanian blue gum</name>
    <dbReference type="NCBI Taxonomy" id="34317"/>
    <lineage>
        <taxon>Eukaryota</taxon>
        <taxon>Viridiplantae</taxon>
        <taxon>Streptophyta</taxon>
        <taxon>Embryophyta</taxon>
        <taxon>Tracheophyta</taxon>
        <taxon>Spermatophyta</taxon>
        <taxon>Magnoliopsida</taxon>
        <taxon>eudicotyledons</taxon>
        <taxon>Gunneridae</taxon>
        <taxon>Pentapetalae</taxon>
        <taxon>rosids</taxon>
        <taxon>malvids</taxon>
        <taxon>Myrtales</taxon>
        <taxon>Myrtaceae</taxon>
        <taxon>Myrtoideae</taxon>
        <taxon>Eucalypteae</taxon>
        <taxon>Eucalyptus</taxon>
    </lineage>
</organism>
<evidence type="ECO:0000313" key="2">
    <source>
        <dbReference type="EMBL" id="KAL3737380.1"/>
    </source>
</evidence>
<feature type="compositionally biased region" description="Basic and acidic residues" evidence="1">
    <location>
        <begin position="89"/>
        <end position="104"/>
    </location>
</feature>
<dbReference type="PANTHER" id="PTHR34112:SF18">
    <property type="entry name" value="C-JUN-AMINO-TERMINAL KINASE-INTERACTING PROTEIN"/>
    <property type="match status" value="1"/>
</dbReference>
<dbReference type="Proteomes" id="UP001634007">
    <property type="component" value="Unassembled WGS sequence"/>
</dbReference>
<feature type="compositionally biased region" description="Low complexity" evidence="1">
    <location>
        <begin position="390"/>
        <end position="402"/>
    </location>
</feature>
<keyword evidence="3" id="KW-1185">Reference proteome</keyword>
<feature type="region of interest" description="Disordered" evidence="1">
    <location>
        <begin position="306"/>
        <end position="328"/>
    </location>
</feature>
<protein>
    <submittedName>
        <fullName evidence="2">Uncharacterized protein</fullName>
    </submittedName>
</protein>
<feature type="region of interest" description="Disordered" evidence="1">
    <location>
        <begin position="468"/>
        <end position="541"/>
    </location>
</feature>
<evidence type="ECO:0000313" key="3">
    <source>
        <dbReference type="Proteomes" id="UP001634007"/>
    </source>
</evidence>
<comment type="caution">
    <text evidence="2">The sequence shown here is derived from an EMBL/GenBank/DDBJ whole genome shotgun (WGS) entry which is preliminary data.</text>
</comment>
<evidence type="ECO:0000256" key="1">
    <source>
        <dbReference type="SAM" id="MobiDB-lite"/>
    </source>
</evidence>